<proteinExistence type="predicted"/>
<comment type="caution">
    <text evidence="1">The sequence shown here is derived from an EMBL/GenBank/DDBJ whole genome shotgun (WGS) entry which is preliminary data.</text>
</comment>
<organism evidence="1 2">
    <name type="scientific">Melastoma candidum</name>
    <dbReference type="NCBI Taxonomy" id="119954"/>
    <lineage>
        <taxon>Eukaryota</taxon>
        <taxon>Viridiplantae</taxon>
        <taxon>Streptophyta</taxon>
        <taxon>Embryophyta</taxon>
        <taxon>Tracheophyta</taxon>
        <taxon>Spermatophyta</taxon>
        <taxon>Magnoliopsida</taxon>
        <taxon>eudicotyledons</taxon>
        <taxon>Gunneridae</taxon>
        <taxon>Pentapetalae</taxon>
        <taxon>rosids</taxon>
        <taxon>malvids</taxon>
        <taxon>Myrtales</taxon>
        <taxon>Melastomataceae</taxon>
        <taxon>Melastomatoideae</taxon>
        <taxon>Melastomateae</taxon>
        <taxon>Melastoma</taxon>
    </lineage>
</organism>
<accession>A0ACB9SBQ8</accession>
<gene>
    <name evidence="1" type="ORF">MLD38_000959</name>
</gene>
<dbReference type="Proteomes" id="UP001057402">
    <property type="component" value="Chromosome 1"/>
</dbReference>
<evidence type="ECO:0000313" key="1">
    <source>
        <dbReference type="EMBL" id="KAI4388648.1"/>
    </source>
</evidence>
<protein>
    <submittedName>
        <fullName evidence="1">Uncharacterized protein</fullName>
    </submittedName>
</protein>
<evidence type="ECO:0000313" key="2">
    <source>
        <dbReference type="Proteomes" id="UP001057402"/>
    </source>
</evidence>
<sequence length="236" mass="28369">MKEDEGDNSFGNKRRPSAAASPFQEKQESLKLYGALVFGVIGALVTTMAVLQLRRTVDWVYEQVPKSRTSKKSFHSAFPEEAWQKYYRKMEVEYTEKMERVARIRRMQRIFMRERNKYKRSYDKWRQNDPNAYTYYEHFEREDWYWRNDSSFRNNWSNHQETFGAGLSHPMSHHYSVLGLDRTRQAPYTEAEIKSAFRAKAMELHPDLNQNNKEDAEERFKEVLASYEAIKQERKF</sequence>
<name>A0ACB9SBQ8_9MYRT</name>
<keyword evidence="2" id="KW-1185">Reference proteome</keyword>
<dbReference type="EMBL" id="CM042880">
    <property type="protein sequence ID" value="KAI4388648.1"/>
    <property type="molecule type" value="Genomic_DNA"/>
</dbReference>
<reference evidence="2" key="1">
    <citation type="journal article" date="2023" name="Front. Plant Sci.">
        <title>Chromosomal-level genome assembly of Melastoma candidum provides insights into trichome evolution.</title>
        <authorList>
            <person name="Zhong Y."/>
            <person name="Wu W."/>
            <person name="Sun C."/>
            <person name="Zou P."/>
            <person name="Liu Y."/>
            <person name="Dai S."/>
            <person name="Zhou R."/>
        </authorList>
    </citation>
    <scope>NUCLEOTIDE SEQUENCE [LARGE SCALE GENOMIC DNA]</scope>
</reference>